<accession>A0ABD5SXV2</accession>
<gene>
    <name evidence="1" type="ORF">ACFQE6_24610</name>
</gene>
<evidence type="ECO:0000313" key="1">
    <source>
        <dbReference type="EMBL" id="MFC6768063.1"/>
    </source>
</evidence>
<feature type="non-terminal residue" evidence="1">
    <location>
        <position position="1"/>
    </location>
</feature>
<comment type="caution">
    <text evidence="1">The sequence shown here is derived from an EMBL/GenBank/DDBJ whole genome shotgun (WGS) entry which is preliminary data.</text>
</comment>
<dbReference type="InterPro" id="IPR029062">
    <property type="entry name" value="Class_I_gatase-like"/>
</dbReference>
<keyword evidence="2" id="KW-1185">Reference proteome</keyword>
<name>A0ABD5SXV2_9EURY</name>
<organism evidence="1 2">
    <name type="scientific">Natrinema soli</name>
    <dbReference type="NCBI Taxonomy" id="1930624"/>
    <lineage>
        <taxon>Archaea</taxon>
        <taxon>Methanobacteriati</taxon>
        <taxon>Methanobacteriota</taxon>
        <taxon>Stenosarchaea group</taxon>
        <taxon>Halobacteria</taxon>
        <taxon>Halobacteriales</taxon>
        <taxon>Natrialbaceae</taxon>
        <taxon>Natrinema</taxon>
    </lineage>
</organism>
<proteinExistence type="predicted"/>
<dbReference type="Proteomes" id="UP001596383">
    <property type="component" value="Unassembled WGS sequence"/>
</dbReference>
<dbReference type="SUPFAM" id="SSF52317">
    <property type="entry name" value="Class I glutamine amidotransferase-like"/>
    <property type="match status" value="1"/>
</dbReference>
<dbReference type="EMBL" id="JBHSWV010000478">
    <property type="protein sequence ID" value="MFC6768063.1"/>
    <property type="molecule type" value="Genomic_DNA"/>
</dbReference>
<sequence length="48" mass="5157">DDGDVLTAGGVTAGIDLALWLLEREFDAAIAATVETKMEHERRGEVVD</sequence>
<dbReference type="Gene3D" id="3.40.50.880">
    <property type="match status" value="1"/>
</dbReference>
<protein>
    <submittedName>
        <fullName evidence="1">DJ-1/PfpI family protein</fullName>
    </submittedName>
</protein>
<evidence type="ECO:0000313" key="2">
    <source>
        <dbReference type="Proteomes" id="UP001596383"/>
    </source>
</evidence>
<dbReference type="AlphaFoldDB" id="A0ABD5SXV2"/>
<reference evidence="1 2" key="1">
    <citation type="journal article" date="2019" name="Int. J. Syst. Evol. Microbiol.">
        <title>The Global Catalogue of Microorganisms (GCM) 10K type strain sequencing project: providing services to taxonomists for standard genome sequencing and annotation.</title>
        <authorList>
            <consortium name="The Broad Institute Genomics Platform"/>
            <consortium name="The Broad Institute Genome Sequencing Center for Infectious Disease"/>
            <person name="Wu L."/>
            <person name="Ma J."/>
        </authorList>
    </citation>
    <scope>NUCLEOTIDE SEQUENCE [LARGE SCALE GENOMIC DNA]</scope>
    <source>
        <strain evidence="1 2">LMG 29247</strain>
    </source>
</reference>